<evidence type="ECO:0000313" key="1">
    <source>
        <dbReference type="EMBL" id="SVB46111.1"/>
    </source>
</evidence>
<dbReference type="AlphaFoldDB" id="A0A382E7Y9"/>
<name>A0A382E7Y9_9ZZZZ</name>
<reference evidence="1" key="1">
    <citation type="submission" date="2018-05" db="EMBL/GenBank/DDBJ databases">
        <authorList>
            <person name="Lanie J.A."/>
            <person name="Ng W.-L."/>
            <person name="Kazmierczak K.M."/>
            <person name="Andrzejewski T.M."/>
            <person name="Davidsen T.M."/>
            <person name="Wayne K.J."/>
            <person name="Tettelin H."/>
            <person name="Glass J.I."/>
            <person name="Rusch D."/>
            <person name="Podicherti R."/>
            <person name="Tsui H.-C.T."/>
            <person name="Winkler M.E."/>
        </authorList>
    </citation>
    <scope>NUCLEOTIDE SEQUENCE</scope>
</reference>
<organism evidence="1">
    <name type="scientific">marine metagenome</name>
    <dbReference type="NCBI Taxonomy" id="408172"/>
    <lineage>
        <taxon>unclassified sequences</taxon>
        <taxon>metagenomes</taxon>
        <taxon>ecological metagenomes</taxon>
    </lineage>
</organism>
<dbReference type="EMBL" id="UINC01042882">
    <property type="protein sequence ID" value="SVB46111.1"/>
    <property type="molecule type" value="Genomic_DNA"/>
</dbReference>
<proteinExistence type="predicted"/>
<protein>
    <submittedName>
        <fullName evidence="1">Uncharacterized protein</fullName>
    </submittedName>
</protein>
<gene>
    <name evidence="1" type="ORF">METZ01_LOCUS198965</name>
</gene>
<sequence>MRSLTVCVHAQDVEQFQFSDNK</sequence>
<accession>A0A382E7Y9</accession>